<gene>
    <name evidence="5" type="ORF">K461DRAFT_283068</name>
</gene>
<dbReference type="Gene3D" id="3.40.50.300">
    <property type="entry name" value="P-loop containing nucleotide triphosphate hydrolases"/>
    <property type="match status" value="1"/>
</dbReference>
<dbReference type="PANTHER" id="PTHR10039:SF14">
    <property type="entry name" value="NACHT DOMAIN-CONTAINING PROTEIN"/>
    <property type="match status" value="1"/>
</dbReference>
<feature type="region of interest" description="Disordered" evidence="2">
    <location>
        <begin position="241"/>
        <end position="262"/>
    </location>
</feature>
<dbReference type="OrthoDB" id="194358at2759"/>
<comment type="caution">
    <text evidence="5">The sequence shown here is derived from an EMBL/GenBank/DDBJ whole genome shotgun (WGS) entry which is preliminary data.</text>
</comment>
<dbReference type="InterPro" id="IPR027417">
    <property type="entry name" value="P-loop_NTPase"/>
</dbReference>
<evidence type="ECO:0000256" key="2">
    <source>
        <dbReference type="SAM" id="MobiDB-lite"/>
    </source>
</evidence>
<dbReference type="InterPro" id="IPR056884">
    <property type="entry name" value="NPHP3-like_N"/>
</dbReference>
<evidence type="ECO:0000313" key="5">
    <source>
        <dbReference type="EMBL" id="KAF2147926.1"/>
    </source>
</evidence>
<feature type="domain" description="Nephrocystin 3-like N-terminal" evidence="4">
    <location>
        <begin position="304"/>
        <end position="397"/>
    </location>
</feature>
<reference evidence="5" key="1">
    <citation type="journal article" date="2020" name="Stud. Mycol.">
        <title>101 Dothideomycetes genomes: a test case for predicting lifestyles and emergence of pathogens.</title>
        <authorList>
            <person name="Haridas S."/>
            <person name="Albert R."/>
            <person name="Binder M."/>
            <person name="Bloem J."/>
            <person name="Labutti K."/>
            <person name="Salamov A."/>
            <person name="Andreopoulos B."/>
            <person name="Baker S."/>
            <person name="Barry K."/>
            <person name="Bills G."/>
            <person name="Bluhm B."/>
            <person name="Cannon C."/>
            <person name="Castanera R."/>
            <person name="Culley D."/>
            <person name="Daum C."/>
            <person name="Ezra D."/>
            <person name="Gonzalez J."/>
            <person name="Henrissat B."/>
            <person name="Kuo A."/>
            <person name="Liang C."/>
            <person name="Lipzen A."/>
            <person name="Lutzoni F."/>
            <person name="Magnuson J."/>
            <person name="Mondo S."/>
            <person name="Nolan M."/>
            <person name="Ohm R."/>
            <person name="Pangilinan J."/>
            <person name="Park H.-J."/>
            <person name="Ramirez L."/>
            <person name="Alfaro M."/>
            <person name="Sun H."/>
            <person name="Tritt A."/>
            <person name="Yoshinaga Y."/>
            <person name="Zwiers L.-H."/>
            <person name="Turgeon B."/>
            <person name="Goodwin S."/>
            <person name="Spatafora J."/>
            <person name="Crous P."/>
            <person name="Grigoriev I."/>
        </authorList>
    </citation>
    <scope>NUCLEOTIDE SEQUENCE</scope>
    <source>
        <strain evidence="5">CBS 260.36</strain>
    </source>
</reference>
<dbReference type="Proteomes" id="UP000799439">
    <property type="component" value="Unassembled WGS sequence"/>
</dbReference>
<dbReference type="PANTHER" id="PTHR10039">
    <property type="entry name" value="AMELOGENIN"/>
    <property type="match status" value="1"/>
</dbReference>
<dbReference type="InterPro" id="IPR031359">
    <property type="entry name" value="NACHT_N"/>
</dbReference>
<dbReference type="Pfam" id="PF24883">
    <property type="entry name" value="NPHP3_N"/>
    <property type="match status" value="1"/>
</dbReference>
<dbReference type="AlphaFoldDB" id="A0A9P4MHI8"/>
<feature type="domain" description="NWD NACHT-NTPase N-terminal" evidence="3">
    <location>
        <begin position="13"/>
        <end position="197"/>
    </location>
</feature>
<evidence type="ECO:0000256" key="1">
    <source>
        <dbReference type="ARBA" id="ARBA00022737"/>
    </source>
</evidence>
<sequence length="407" mass="46621">MVTEYEKLLTQEGNCPGNFENRKAELSQIIELGLLRAQTKGRYKIAGREFLLTDQIAQAAGFVMWARDWVSQAVRASPEASLVWAGISLILPLLTNSRTVNEANHTGFIYITARMDYYAGLESLIEELGQSPSVSDVLVARIQTEILTLYEHILEFQMRNVLRFYRSFVKQLAHDSVSQTDWNQMAAKIKEIDDDVNEKLAQMNTMSSKRELERLNKQHAGTFDAMKGFLSNAEKQLSVAKEQRDIAQSHQRITGRQLQMQEDSAKQMRTEKEERCHQLFRLEAGDSDSAYEWHKSRVEDRVNGTCEWLLQHEHYKEWLTRPSGPLLISADPGCGKSVLAKYLVDKALPRSSIILYFFFKDQDQNTTAQALCALLHQMFSHRRALIKHAMPEFAKNGENMVRLTSTL</sequence>
<evidence type="ECO:0000259" key="4">
    <source>
        <dbReference type="Pfam" id="PF24883"/>
    </source>
</evidence>
<dbReference type="EMBL" id="ML996094">
    <property type="protein sequence ID" value="KAF2147926.1"/>
    <property type="molecule type" value="Genomic_DNA"/>
</dbReference>
<protein>
    <recommendedName>
        <fullName evidence="7">NWD NACHT-NTPase N-terminal domain-containing protein</fullName>
    </recommendedName>
</protein>
<evidence type="ECO:0000259" key="3">
    <source>
        <dbReference type="Pfam" id="PF17100"/>
    </source>
</evidence>
<feature type="compositionally biased region" description="Polar residues" evidence="2">
    <location>
        <begin position="248"/>
        <end position="262"/>
    </location>
</feature>
<dbReference type="Pfam" id="PF17100">
    <property type="entry name" value="NACHT_N"/>
    <property type="match status" value="1"/>
</dbReference>
<accession>A0A9P4MHI8</accession>
<evidence type="ECO:0008006" key="7">
    <source>
        <dbReference type="Google" id="ProtNLM"/>
    </source>
</evidence>
<proteinExistence type="predicted"/>
<keyword evidence="6" id="KW-1185">Reference proteome</keyword>
<organism evidence="5 6">
    <name type="scientific">Myriangium duriaei CBS 260.36</name>
    <dbReference type="NCBI Taxonomy" id="1168546"/>
    <lineage>
        <taxon>Eukaryota</taxon>
        <taxon>Fungi</taxon>
        <taxon>Dikarya</taxon>
        <taxon>Ascomycota</taxon>
        <taxon>Pezizomycotina</taxon>
        <taxon>Dothideomycetes</taxon>
        <taxon>Dothideomycetidae</taxon>
        <taxon>Myriangiales</taxon>
        <taxon>Myriangiaceae</taxon>
        <taxon>Myriangium</taxon>
    </lineage>
</organism>
<keyword evidence="1" id="KW-0677">Repeat</keyword>
<name>A0A9P4MHI8_9PEZI</name>
<evidence type="ECO:0000313" key="6">
    <source>
        <dbReference type="Proteomes" id="UP000799439"/>
    </source>
</evidence>